<dbReference type="InterPro" id="IPR007484">
    <property type="entry name" value="Peptidase_M28"/>
</dbReference>
<dbReference type="Gene3D" id="3.40.630.10">
    <property type="entry name" value="Zn peptidases"/>
    <property type="match status" value="1"/>
</dbReference>
<evidence type="ECO:0000259" key="2">
    <source>
        <dbReference type="Pfam" id="PF04389"/>
    </source>
</evidence>
<protein>
    <recommendedName>
        <fullName evidence="2">Peptidase M28 domain-containing protein</fullName>
    </recommendedName>
</protein>
<evidence type="ECO:0000313" key="3">
    <source>
        <dbReference type="EMBL" id="GGI52226.1"/>
    </source>
</evidence>
<gene>
    <name evidence="3" type="ORF">GCM10011425_34380</name>
</gene>
<reference evidence="3" key="2">
    <citation type="submission" date="2020-09" db="EMBL/GenBank/DDBJ databases">
        <authorList>
            <person name="Sun Q."/>
            <person name="Sedlacek I."/>
        </authorList>
    </citation>
    <scope>NUCLEOTIDE SEQUENCE</scope>
    <source>
        <strain evidence="3">CCM 8711</strain>
    </source>
</reference>
<feature type="domain" description="Peptidase M28" evidence="2">
    <location>
        <begin position="182"/>
        <end position="372"/>
    </location>
</feature>
<dbReference type="PANTHER" id="PTHR12147:SF26">
    <property type="entry name" value="PEPTIDASE M28 DOMAIN-CONTAINING PROTEIN"/>
    <property type="match status" value="1"/>
</dbReference>
<dbReference type="SUPFAM" id="SSF53187">
    <property type="entry name" value="Zn-dependent exopeptidases"/>
    <property type="match status" value="1"/>
</dbReference>
<dbReference type="PANTHER" id="PTHR12147">
    <property type="entry name" value="METALLOPEPTIDASE M28 FAMILY MEMBER"/>
    <property type="match status" value="1"/>
</dbReference>
<keyword evidence="4" id="KW-1185">Reference proteome</keyword>
<organism evidence="3 4">
    <name type="scientific">Mucilaginibacter galii</name>
    <dbReference type="NCBI Taxonomy" id="2005073"/>
    <lineage>
        <taxon>Bacteria</taxon>
        <taxon>Pseudomonadati</taxon>
        <taxon>Bacteroidota</taxon>
        <taxon>Sphingobacteriia</taxon>
        <taxon>Sphingobacteriales</taxon>
        <taxon>Sphingobacteriaceae</taxon>
        <taxon>Mucilaginibacter</taxon>
    </lineage>
</organism>
<dbReference type="Proteomes" id="UP000662074">
    <property type="component" value="Unassembled WGS sequence"/>
</dbReference>
<keyword evidence="1" id="KW-0732">Signal</keyword>
<accession>A0A917JDQ8</accession>
<feature type="chain" id="PRO_5037311667" description="Peptidase M28 domain-containing protein" evidence="1">
    <location>
        <begin position="19"/>
        <end position="381"/>
    </location>
</feature>
<dbReference type="GO" id="GO:0008235">
    <property type="term" value="F:metalloexopeptidase activity"/>
    <property type="evidence" value="ECO:0007669"/>
    <property type="project" value="InterPro"/>
</dbReference>
<dbReference type="AlphaFoldDB" id="A0A917JDQ8"/>
<dbReference type="EMBL" id="BMDO01000011">
    <property type="protein sequence ID" value="GGI52226.1"/>
    <property type="molecule type" value="Genomic_DNA"/>
</dbReference>
<evidence type="ECO:0000313" key="4">
    <source>
        <dbReference type="Proteomes" id="UP000662074"/>
    </source>
</evidence>
<dbReference type="InterPro" id="IPR045175">
    <property type="entry name" value="M28_fam"/>
</dbReference>
<feature type="signal peptide" evidence="1">
    <location>
        <begin position="1"/>
        <end position="18"/>
    </location>
</feature>
<evidence type="ECO:0000256" key="1">
    <source>
        <dbReference type="SAM" id="SignalP"/>
    </source>
</evidence>
<sequence>MKLKLLILLLFFGNATLAQDSLFARRIVDTLTSKYFWGRGYTNDGMGKAARFIAQEFKRYGLQPMDGKDYFQPFTFNVNTFPGKMEVTINGAALRPGIDFIVSPESRGVAAKGTLEQKDSVTFIDAQNRVMVSLQNKLTWSVAQEVGDYTLIQVDKKALNAMPACISTNIENKLINNFKAANICGIVKGTVKPDSVMMFTAHYDHLGGMGSATYFPGANDNASGMAMLLSLAKYYAAHPESYTMAFMCFAGEEAGILGSKHFTENPLIPLSSIKFLINTDLAGTGGEGITVVNASVYPKQFELLKQVNAKGNYLTKVYSRGKAANSDHYWFTEKGVPAFFIYTMGGIKAYHDVFDVSKTLPLNEYNDLFKLIVGFNAELMK</sequence>
<reference evidence="3" key="1">
    <citation type="journal article" date="2014" name="Int. J. Syst. Evol. Microbiol.">
        <title>Complete genome sequence of Corynebacterium casei LMG S-19264T (=DSM 44701T), isolated from a smear-ripened cheese.</title>
        <authorList>
            <consortium name="US DOE Joint Genome Institute (JGI-PGF)"/>
            <person name="Walter F."/>
            <person name="Albersmeier A."/>
            <person name="Kalinowski J."/>
            <person name="Ruckert C."/>
        </authorList>
    </citation>
    <scope>NUCLEOTIDE SEQUENCE</scope>
    <source>
        <strain evidence="3">CCM 8711</strain>
    </source>
</reference>
<comment type="caution">
    <text evidence="3">The sequence shown here is derived from an EMBL/GenBank/DDBJ whole genome shotgun (WGS) entry which is preliminary data.</text>
</comment>
<dbReference type="Pfam" id="PF04389">
    <property type="entry name" value="Peptidase_M28"/>
    <property type="match status" value="1"/>
</dbReference>
<dbReference type="GO" id="GO:0006508">
    <property type="term" value="P:proteolysis"/>
    <property type="evidence" value="ECO:0007669"/>
    <property type="project" value="InterPro"/>
</dbReference>
<proteinExistence type="predicted"/>
<dbReference type="RefSeq" id="WP_188418341.1">
    <property type="nucleotide sequence ID" value="NZ_BMDO01000011.1"/>
</dbReference>
<name>A0A917JDQ8_9SPHI</name>